<protein>
    <submittedName>
        <fullName evidence="2">Uncharacterized protein</fullName>
    </submittedName>
</protein>
<dbReference type="OrthoDB" id="5600212at2759"/>
<evidence type="ECO:0000313" key="3">
    <source>
        <dbReference type="Proteomes" id="UP000092321"/>
    </source>
</evidence>
<dbReference type="EMBL" id="LXPE01000001">
    <property type="protein sequence ID" value="OBA29017.1"/>
    <property type="molecule type" value="Genomic_DNA"/>
</dbReference>
<comment type="caution">
    <text evidence="2">The sequence shown here is derived from an EMBL/GenBank/DDBJ whole genome shotgun (WGS) entry which is preliminary data.</text>
</comment>
<feature type="region of interest" description="Disordered" evidence="1">
    <location>
        <begin position="876"/>
        <end position="901"/>
    </location>
</feature>
<organism evidence="2 3">
    <name type="scientific">Hanseniaspora valbyensis NRRL Y-1626</name>
    <dbReference type="NCBI Taxonomy" id="766949"/>
    <lineage>
        <taxon>Eukaryota</taxon>
        <taxon>Fungi</taxon>
        <taxon>Dikarya</taxon>
        <taxon>Ascomycota</taxon>
        <taxon>Saccharomycotina</taxon>
        <taxon>Saccharomycetes</taxon>
        <taxon>Saccharomycodales</taxon>
        <taxon>Saccharomycodaceae</taxon>
        <taxon>Hanseniaspora</taxon>
    </lineage>
</organism>
<reference evidence="3" key="1">
    <citation type="journal article" date="2016" name="Proc. Natl. Acad. Sci. U.S.A.">
        <title>Comparative genomics of biotechnologically important yeasts.</title>
        <authorList>
            <person name="Riley R."/>
            <person name="Haridas S."/>
            <person name="Wolfe K.H."/>
            <person name="Lopes M.R."/>
            <person name="Hittinger C.T."/>
            <person name="Goeker M."/>
            <person name="Salamov A.A."/>
            <person name="Wisecaver J.H."/>
            <person name="Long T.M."/>
            <person name="Calvey C.H."/>
            <person name="Aerts A.L."/>
            <person name="Barry K.W."/>
            <person name="Choi C."/>
            <person name="Clum A."/>
            <person name="Coughlan A.Y."/>
            <person name="Deshpande S."/>
            <person name="Douglass A.P."/>
            <person name="Hanson S.J."/>
            <person name="Klenk H.-P."/>
            <person name="LaButti K.M."/>
            <person name="Lapidus A."/>
            <person name="Lindquist E.A."/>
            <person name="Lipzen A.M."/>
            <person name="Meier-Kolthoff J.P."/>
            <person name="Ohm R.A."/>
            <person name="Otillar R.P."/>
            <person name="Pangilinan J.L."/>
            <person name="Peng Y."/>
            <person name="Rokas A."/>
            <person name="Rosa C.A."/>
            <person name="Scheuner C."/>
            <person name="Sibirny A.A."/>
            <person name="Slot J.C."/>
            <person name="Stielow J.B."/>
            <person name="Sun H."/>
            <person name="Kurtzman C.P."/>
            <person name="Blackwell M."/>
            <person name="Grigoriev I.V."/>
            <person name="Jeffries T.W."/>
        </authorList>
    </citation>
    <scope>NUCLEOTIDE SEQUENCE [LARGE SCALE GENOMIC DNA]</scope>
    <source>
        <strain evidence="3">NRRL Y-1626</strain>
    </source>
</reference>
<proteinExistence type="predicted"/>
<feature type="compositionally biased region" description="Low complexity" evidence="1">
    <location>
        <begin position="878"/>
        <end position="899"/>
    </location>
</feature>
<accession>A0A1B7TJV5</accession>
<dbReference type="AlphaFoldDB" id="A0A1B7TJV5"/>
<sequence>MENLEKTLSKLDVEKVNNLLVNSKNPIQAKTNFANEINNDNMLKNEFFSSDSKLKHNPRISEKSKILKMGVKASDDKKNYCFGYEAKLQEQKQNEEDYMKLGKIFLCEEGQIDQNKSSFKLFFYLSPFNLRNLITKKYVSPLLTDSEKQSLFNNTIPIAKKMNKLNILLQKDNEVYVRKVFKEEVNKKLLDQIIHKMPVDVLRYIISKLEYSNEYFFVCYQQNVIDLIKKFEKVNNEAANDEFVHLKGIFSVSEMNLIFITLLNTSNAHKEQAQSLKLYKDLIFWENILLQYVVNFYKSFISLSRIEERVEDNIYNIHTLLQLAFYLENSPSPRMSSTIVSTCITYIQTMHYDNNEYLNKILDTSNYEPKNNTDRNIATDLKFQMRSLYLDCYIYDKNLSLVCHKPEFLNNKEEAFNLMNQQVMDLIVYHGFDKYLTKEQLLDENLLVKILDKDALIFQNMITTLPGSYIIIQQLKIRVARLHSLAYKYLIATSNENDSIDLIVQKKKLLLENLERFRAQTNHIFGFNINKKSTKITVYLDAFLKNVDKVTRKSIEWHYMIVGLEYYSLVLTIHLSDFEILQNIETEGKMKEAIAYAQNPKLLTAITDSLETTIFIMQYKDWHKFESGIILSSAFVSISSSFNVSLFNKDFLKKNIHHIIKIMKLVTSNALRRGFIDPLKWSAVSVLGASCVKILFELSRDLLEKELGLNFDDIFKEDYFNAVTTLTRLSKEIINNIDQSYTHYKKIEKLKVDPKSTSPNSKTKLLKSDIPWANTPSMENIKQHQTPTETSIIKDSSNLNLPFVKNNDILATDETERMNKPSSDLNIDIEQFFEKELYQLLELDIFANNGSQNYNILSQNNDIPMENNILNESSLPYQSQQSTNENTSQQQQSQTFSSTGGIFSNNNYAMDEFLDDELFKQGFFQK</sequence>
<keyword evidence="3" id="KW-1185">Reference proteome</keyword>
<dbReference type="Proteomes" id="UP000092321">
    <property type="component" value="Unassembled WGS sequence"/>
</dbReference>
<name>A0A1B7TJV5_9ASCO</name>
<evidence type="ECO:0000313" key="2">
    <source>
        <dbReference type="EMBL" id="OBA29017.1"/>
    </source>
</evidence>
<gene>
    <name evidence="2" type="ORF">HANVADRAFT_50965</name>
</gene>
<evidence type="ECO:0000256" key="1">
    <source>
        <dbReference type="SAM" id="MobiDB-lite"/>
    </source>
</evidence>